<sequence length="152" mass="16931">MRADVQDIQQSFEAIIKNQSTATLRHQNTLALISKKNALPFPLVLVDTQAKVPSSSGLVATRFAPHGKSAERCSLDDSSAPVRFRVIAEQTACRLAVDARRLTAELEDLRYLDDLIFMLKGQLERISLRVWPFTMGHVPPGPTTVEEYNLVV</sequence>
<name>A0A7R9H5G3_TIMPO</name>
<organism evidence="1">
    <name type="scientific">Timema poppense</name>
    <name type="common">Walking stick</name>
    <dbReference type="NCBI Taxonomy" id="170557"/>
    <lineage>
        <taxon>Eukaryota</taxon>
        <taxon>Metazoa</taxon>
        <taxon>Ecdysozoa</taxon>
        <taxon>Arthropoda</taxon>
        <taxon>Hexapoda</taxon>
        <taxon>Insecta</taxon>
        <taxon>Pterygota</taxon>
        <taxon>Neoptera</taxon>
        <taxon>Polyneoptera</taxon>
        <taxon>Phasmatodea</taxon>
        <taxon>Timematodea</taxon>
        <taxon>Timematoidea</taxon>
        <taxon>Timematidae</taxon>
        <taxon>Timema</taxon>
    </lineage>
</organism>
<accession>A0A7R9H5G3</accession>
<gene>
    <name evidence="1" type="ORF">TPSB3V08_LOCUS6433</name>
</gene>
<protein>
    <submittedName>
        <fullName evidence="1">Uncharacterized protein</fullName>
    </submittedName>
</protein>
<dbReference type="EMBL" id="OD003779">
    <property type="protein sequence ID" value="CAD7408592.1"/>
    <property type="molecule type" value="Genomic_DNA"/>
</dbReference>
<proteinExistence type="predicted"/>
<dbReference type="AlphaFoldDB" id="A0A7R9H5G3"/>
<reference evidence="1" key="1">
    <citation type="submission" date="2020-11" db="EMBL/GenBank/DDBJ databases">
        <authorList>
            <person name="Tran Van P."/>
        </authorList>
    </citation>
    <scope>NUCLEOTIDE SEQUENCE</scope>
</reference>
<evidence type="ECO:0000313" key="1">
    <source>
        <dbReference type="EMBL" id="CAD7408592.1"/>
    </source>
</evidence>